<feature type="compositionally biased region" description="Low complexity" evidence="1">
    <location>
        <begin position="35"/>
        <end position="44"/>
    </location>
</feature>
<dbReference type="KEGG" id="nal:B005_4388"/>
<dbReference type="Proteomes" id="UP000003779">
    <property type="component" value="Chromosome"/>
</dbReference>
<dbReference type="AntiFam" id="ANF00006">
    <property type="entry name" value="Translation of CRISPR region"/>
</dbReference>
<name>J7LED9_NOCAA</name>
<dbReference type="AntiFam" id="ANF00057">
    <property type="entry name" value="Translation of E. coli type CRISPR repeat"/>
</dbReference>
<feature type="compositionally biased region" description="Polar residues" evidence="1">
    <location>
        <begin position="80"/>
        <end position="89"/>
    </location>
</feature>
<gene>
    <name evidence="2" type="ordered locus">B005_4388</name>
</gene>
<reference evidence="3" key="2">
    <citation type="submission" date="2012-08" db="EMBL/GenBank/DDBJ databases">
        <title>Whole-genome sequence of Nocardiopsis alba strain ATCC BAA-2165 associated with honeybees.</title>
        <authorList>
            <person name="Qiao J."/>
            <person name="Chen L."/>
            <person name="Li Y."/>
            <person name="Wang J."/>
            <person name="Zhang W."/>
            <person name="Chen S."/>
        </authorList>
    </citation>
    <scope>NUCLEOTIDE SEQUENCE [LARGE SCALE GENOMIC DNA]</scope>
    <source>
        <strain evidence="3">ATCC BAA-2165 / BE74</strain>
    </source>
</reference>
<reference evidence="2 3" key="1">
    <citation type="journal article" date="2012" name="J. Bacteriol.">
        <title>Whole-Genome Sequence of Nocardiopsis alba Strain ATCC BAA-2165, Associated with Honeybees.</title>
        <authorList>
            <person name="Qiao J."/>
            <person name="Chen L."/>
            <person name="Li Y."/>
            <person name="Wang J."/>
            <person name="Zhang W."/>
            <person name="Chen S."/>
        </authorList>
    </citation>
    <scope>NUCLEOTIDE SEQUENCE [LARGE SCALE GENOMIC DNA]</scope>
    <source>
        <strain evidence="3">ATCC BAA-2165 / BE74</strain>
    </source>
</reference>
<organism evidence="2 3">
    <name type="scientific">Nocardiopsis alba (strain ATCC BAA-2165 / BE74)</name>
    <dbReference type="NCBI Taxonomy" id="1205910"/>
    <lineage>
        <taxon>Bacteria</taxon>
        <taxon>Bacillati</taxon>
        <taxon>Actinomycetota</taxon>
        <taxon>Actinomycetes</taxon>
        <taxon>Streptosporangiales</taxon>
        <taxon>Nocardiopsidaceae</taxon>
        <taxon>Nocardiopsis</taxon>
    </lineage>
</organism>
<feature type="compositionally biased region" description="Basic and acidic residues" evidence="1">
    <location>
        <begin position="63"/>
        <end position="79"/>
    </location>
</feature>
<feature type="region of interest" description="Disordered" evidence="1">
    <location>
        <begin position="57"/>
        <end position="96"/>
    </location>
</feature>
<dbReference type="STRING" id="1205910.B005_4388"/>
<evidence type="ECO:0000313" key="3">
    <source>
        <dbReference type="Proteomes" id="UP000003779"/>
    </source>
</evidence>
<evidence type="ECO:0000256" key="1">
    <source>
        <dbReference type="SAM" id="MobiDB-lite"/>
    </source>
</evidence>
<dbReference type="AlphaFoldDB" id="J7LED9"/>
<dbReference type="PATRIC" id="fig|1205910.3.peg.4151"/>
<feature type="region of interest" description="Disordered" evidence="1">
    <location>
        <begin position="1"/>
        <end position="45"/>
    </location>
</feature>
<dbReference type="EMBL" id="CP003788">
    <property type="protein sequence ID" value="AFR09800.1"/>
    <property type="molecule type" value="Genomic_DNA"/>
</dbReference>
<feature type="compositionally biased region" description="Basic and acidic residues" evidence="1">
    <location>
        <begin position="7"/>
        <end position="24"/>
    </location>
</feature>
<evidence type="ECO:0000313" key="2">
    <source>
        <dbReference type="EMBL" id="AFR09800.1"/>
    </source>
</evidence>
<dbReference type="HOGENOM" id="CLU_072989_1_0_11"/>
<proteinExistence type="predicted"/>
<accession>J7LED9</accession>
<protein>
    <submittedName>
        <fullName evidence="2">Uncharacterized protein</fullName>
    </submittedName>
</protein>
<sequence>MIVSVSSRERGVHPRVRGEQDPWRHRTGLPPGPSPRARGAVRPAGRARRLVGVIPACAGSRATPRETADTTEGHPRVRGEQQSVTASVNAGSGSSPRARGAGGFIWFLSFLSGVIPACAGSRS</sequence>